<evidence type="ECO:0000256" key="1">
    <source>
        <dbReference type="ARBA" id="ARBA00004286"/>
    </source>
</evidence>
<accession>A0A2K1J9I1</accession>
<dbReference type="RefSeq" id="XP_024399421.1">
    <property type="nucleotide sequence ID" value="XM_024543653.2"/>
</dbReference>
<dbReference type="OrthoDB" id="5792673at2759"/>
<dbReference type="InterPro" id="IPR051357">
    <property type="entry name" value="H3K9_HMTase_SUVAR3-9"/>
</dbReference>
<keyword evidence="8" id="KW-1185">Reference proteome</keyword>
<protein>
    <recommendedName>
        <fullName evidence="5">YDG domain-containing protein</fullName>
    </recommendedName>
</protein>
<dbReference type="Gene3D" id="2.30.280.10">
    <property type="entry name" value="SRA-YDG"/>
    <property type="match status" value="1"/>
</dbReference>
<dbReference type="EMBL" id="ABEU02000016">
    <property type="protein sequence ID" value="PNR38186.1"/>
    <property type="molecule type" value="Genomic_DNA"/>
</dbReference>
<feature type="compositionally biased region" description="Low complexity" evidence="4">
    <location>
        <begin position="57"/>
        <end position="70"/>
    </location>
</feature>
<dbReference type="RefSeq" id="XP_024399420.1">
    <property type="nucleotide sequence ID" value="XM_024543652.2"/>
</dbReference>
<dbReference type="PANTHER" id="PTHR45660:SF13">
    <property type="entry name" value="HISTONE-LYSINE N-METHYLTRANSFERASE SETMAR"/>
    <property type="match status" value="1"/>
</dbReference>
<sequence>MEEADARVAAVDPAAGRLRPRRNGRFDHEAGPSNVAGPSNAAEVEDGEMVGEEEEAQAGPAQAQGAQAQAAQAGPALAQGAQAQAAQAGPAQAQGAQVQAAQAGPAQAQGAQVQAAQAGPAHAPNVRNNPVIPRFDHTADARTQFHQRRRIFRALIRQYRRNRRGGHAGLRPDLAVMKRMNEDGISLHWGQVGPVPGVEVGDHFRYRSEVYVVGLHRQPQAGIDYIWQGDDQVATSVVLSGGYANDDRGNTITYSGQGGNFCSKDKRPVQDQEPVRGNLALLNSSRLDLAVRVIRGHEGRSNRISRYTYDGLYSVASHTYATTNSGSKVYKFRLLRLPGQPALPP</sequence>
<dbReference type="AlphaFoldDB" id="A0A2K1J9I1"/>
<dbReference type="SUPFAM" id="SSF88697">
    <property type="entry name" value="PUA domain-like"/>
    <property type="match status" value="1"/>
</dbReference>
<feature type="region of interest" description="Disordered" evidence="4">
    <location>
        <begin position="1"/>
        <end position="70"/>
    </location>
</feature>
<dbReference type="PROSITE" id="PS51015">
    <property type="entry name" value="YDG"/>
    <property type="match status" value="1"/>
</dbReference>
<dbReference type="EnsemblPlants" id="Pp3c16_20970V3.4">
    <property type="protein sequence ID" value="PAC:32986394.CDS.1"/>
    <property type="gene ID" value="Pp3c16_20970"/>
</dbReference>
<reference evidence="6 8" key="1">
    <citation type="journal article" date="2008" name="Science">
        <title>The Physcomitrella genome reveals evolutionary insights into the conquest of land by plants.</title>
        <authorList>
            <person name="Rensing S."/>
            <person name="Lang D."/>
            <person name="Zimmer A."/>
            <person name="Terry A."/>
            <person name="Salamov A."/>
            <person name="Shapiro H."/>
            <person name="Nishiyama T."/>
            <person name="Perroud P.-F."/>
            <person name="Lindquist E."/>
            <person name="Kamisugi Y."/>
            <person name="Tanahashi T."/>
            <person name="Sakakibara K."/>
            <person name="Fujita T."/>
            <person name="Oishi K."/>
            <person name="Shin-I T."/>
            <person name="Kuroki Y."/>
            <person name="Toyoda A."/>
            <person name="Suzuki Y."/>
            <person name="Hashimoto A."/>
            <person name="Yamaguchi K."/>
            <person name="Sugano A."/>
            <person name="Kohara Y."/>
            <person name="Fujiyama A."/>
            <person name="Anterola A."/>
            <person name="Aoki S."/>
            <person name="Ashton N."/>
            <person name="Barbazuk W.B."/>
            <person name="Barker E."/>
            <person name="Bennetzen J."/>
            <person name="Bezanilla M."/>
            <person name="Blankenship R."/>
            <person name="Cho S.H."/>
            <person name="Dutcher S."/>
            <person name="Estelle M."/>
            <person name="Fawcett J.A."/>
            <person name="Gundlach H."/>
            <person name="Hanada K."/>
            <person name="Heyl A."/>
            <person name="Hicks K.A."/>
            <person name="Hugh J."/>
            <person name="Lohr M."/>
            <person name="Mayer K."/>
            <person name="Melkozernov A."/>
            <person name="Murata T."/>
            <person name="Nelson D."/>
            <person name="Pils B."/>
            <person name="Prigge M."/>
            <person name="Reiss B."/>
            <person name="Renner T."/>
            <person name="Rombauts S."/>
            <person name="Rushton P."/>
            <person name="Sanderfoot A."/>
            <person name="Schween G."/>
            <person name="Shiu S.-H."/>
            <person name="Stueber K."/>
            <person name="Theodoulou F.L."/>
            <person name="Tu H."/>
            <person name="Van de Peer Y."/>
            <person name="Verrier P.J."/>
            <person name="Waters E."/>
            <person name="Wood A."/>
            <person name="Yang L."/>
            <person name="Cove D."/>
            <person name="Cuming A."/>
            <person name="Hasebe M."/>
            <person name="Lucas S."/>
            <person name="Mishler D.B."/>
            <person name="Reski R."/>
            <person name="Grigoriev I."/>
            <person name="Quatrano R.S."/>
            <person name="Boore J.L."/>
        </authorList>
    </citation>
    <scope>NUCLEOTIDE SEQUENCE [LARGE SCALE GENOMIC DNA]</scope>
    <source>
        <strain evidence="7 8">cv. Gransden 2004</strain>
    </source>
</reference>
<evidence type="ECO:0000313" key="6">
    <source>
        <dbReference type="EMBL" id="PNR38186.1"/>
    </source>
</evidence>
<dbReference type="Gramene" id="Pp3c16_20970V3.3">
    <property type="protein sequence ID" value="PAC:32986393.CDS.1"/>
    <property type="gene ID" value="Pp3c16_20970"/>
</dbReference>
<feature type="region of interest" description="Disordered" evidence="4">
    <location>
        <begin position="109"/>
        <end position="128"/>
    </location>
</feature>
<evidence type="ECO:0000259" key="5">
    <source>
        <dbReference type="PROSITE" id="PS51015"/>
    </source>
</evidence>
<name>A0A2K1J9I1_PHYPA</name>
<evidence type="ECO:0000313" key="8">
    <source>
        <dbReference type="Proteomes" id="UP000006727"/>
    </source>
</evidence>
<dbReference type="EnsemblPlants" id="Pp3c16_20970V3.2">
    <property type="protein sequence ID" value="PAC:32986392.CDS.1"/>
    <property type="gene ID" value="Pp3c16_20970"/>
</dbReference>
<dbReference type="Gramene" id="Pp3c16_20970V3.2">
    <property type="protein sequence ID" value="PAC:32986392.CDS.1"/>
    <property type="gene ID" value="Pp3c16_20970"/>
</dbReference>
<proteinExistence type="predicted"/>
<reference evidence="6 8" key="2">
    <citation type="journal article" date="2018" name="Plant J.">
        <title>The Physcomitrella patens chromosome-scale assembly reveals moss genome structure and evolution.</title>
        <authorList>
            <person name="Lang D."/>
            <person name="Ullrich K.K."/>
            <person name="Murat F."/>
            <person name="Fuchs J."/>
            <person name="Jenkins J."/>
            <person name="Haas F.B."/>
            <person name="Piednoel M."/>
            <person name="Gundlach H."/>
            <person name="Van Bel M."/>
            <person name="Meyberg R."/>
            <person name="Vives C."/>
            <person name="Morata J."/>
            <person name="Symeonidi A."/>
            <person name="Hiss M."/>
            <person name="Muchero W."/>
            <person name="Kamisugi Y."/>
            <person name="Saleh O."/>
            <person name="Blanc G."/>
            <person name="Decker E.L."/>
            <person name="van Gessel N."/>
            <person name="Grimwood J."/>
            <person name="Hayes R.D."/>
            <person name="Graham S.W."/>
            <person name="Gunter L.E."/>
            <person name="McDaniel S.F."/>
            <person name="Hoernstein S.N.W."/>
            <person name="Larsson A."/>
            <person name="Li F.W."/>
            <person name="Perroud P.F."/>
            <person name="Phillips J."/>
            <person name="Ranjan P."/>
            <person name="Rokshar D.S."/>
            <person name="Rothfels C.J."/>
            <person name="Schneider L."/>
            <person name="Shu S."/>
            <person name="Stevenson D.W."/>
            <person name="Thummler F."/>
            <person name="Tillich M."/>
            <person name="Villarreal Aguilar J.C."/>
            <person name="Widiez T."/>
            <person name="Wong G.K."/>
            <person name="Wymore A."/>
            <person name="Zhang Y."/>
            <person name="Zimmer A.D."/>
            <person name="Quatrano R.S."/>
            <person name="Mayer K.F.X."/>
            <person name="Goodstein D."/>
            <person name="Casacuberta J.M."/>
            <person name="Vandepoele K."/>
            <person name="Reski R."/>
            <person name="Cuming A.C."/>
            <person name="Tuskan G.A."/>
            <person name="Maumus F."/>
            <person name="Salse J."/>
            <person name="Schmutz J."/>
            <person name="Rensing S.A."/>
        </authorList>
    </citation>
    <scope>NUCLEOTIDE SEQUENCE [LARGE SCALE GENOMIC DNA]</scope>
    <source>
        <strain evidence="7 8">cv. Gransden 2004</strain>
    </source>
</reference>
<organism evidence="6">
    <name type="scientific">Physcomitrium patens</name>
    <name type="common">Spreading-leaved earth moss</name>
    <name type="synonym">Physcomitrella patens</name>
    <dbReference type="NCBI Taxonomy" id="3218"/>
    <lineage>
        <taxon>Eukaryota</taxon>
        <taxon>Viridiplantae</taxon>
        <taxon>Streptophyta</taxon>
        <taxon>Embryophyta</taxon>
        <taxon>Bryophyta</taxon>
        <taxon>Bryophytina</taxon>
        <taxon>Bryopsida</taxon>
        <taxon>Funariidae</taxon>
        <taxon>Funariales</taxon>
        <taxon>Funariaceae</taxon>
        <taxon>Physcomitrium</taxon>
    </lineage>
</organism>
<dbReference type="Gramene" id="Pp3c16_20970V3.4">
    <property type="protein sequence ID" value="PAC:32986394.CDS.1"/>
    <property type="gene ID" value="Pp3c16_20970"/>
</dbReference>
<dbReference type="STRING" id="3218.A0A2K1J9I1"/>
<dbReference type="KEGG" id="ppp:112293801"/>
<gene>
    <name evidence="7" type="primary">LOC112293801</name>
    <name evidence="6" type="ORF">PHYPA_021297</name>
</gene>
<dbReference type="EnsemblPlants" id="Pp3c16_20970V3.7">
    <property type="protein sequence ID" value="PAC:32986397.CDS.1"/>
    <property type="gene ID" value="Pp3c16_20970"/>
</dbReference>
<dbReference type="GO" id="GO:0005694">
    <property type="term" value="C:chromosome"/>
    <property type="evidence" value="ECO:0007669"/>
    <property type="project" value="UniProtKB-SubCell"/>
</dbReference>
<dbReference type="SMART" id="SM00466">
    <property type="entry name" value="SRA"/>
    <property type="match status" value="1"/>
</dbReference>
<comment type="subcellular location">
    <subcellularLocation>
        <location evidence="1">Chromosome</location>
    </subcellularLocation>
    <subcellularLocation>
        <location evidence="3">Nucleus</location>
    </subcellularLocation>
</comment>
<dbReference type="RefSeq" id="XP_024399419.1">
    <property type="nucleotide sequence ID" value="XM_024543651.2"/>
</dbReference>
<reference evidence="7" key="3">
    <citation type="submission" date="2020-12" db="UniProtKB">
        <authorList>
            <consortium name="EnsemblPlants"/>
        </authorList>
    </citation>
    <scope>IDENTIFICATION</scope>
</reference>
<dbReference type="EnsemblPlants" id="Pp3c16_20970V3.6">
    <property type="protein sequence ID" value="PAC:32986396.CDS.1"/>
    <property type="gene ID" value="Pp3c16_20970"/>
</dbReference>
<dbReference type="PANTHER" id="PTHR45660">
    <property type="entry name" value="HISTONE-LYSINE N-METHYLTRANSFERASE SETMAR"/>
    <property type="match status" value="1"/>
</dbReference>
<evidence type="ECO:0000256" key="2">
    <source>
        <dbReference type="ARBA" id="ARBA00023242"/>
    </source>
</evidence>
<dbReference type="Gramene" id="Pp3c16_20970V3.8">
    <property type="protein sequence ID" value="PAC:32986398.CDS.1"/>
    <property type="gene ID" value="Pp3c16_20970"/>
</dbReference>
<evidence type="ECO:0000256" key="4">
    <source>
        <dbReference type="SAM" id="MobiDB-lite"/>
    </source>
</evidence>
<dbReference type="InterPro" id="IPR036987">
    <property type="entry name" value="SRA-YDG_sf"/>
</dbReference>
<dbReference type="PaxDb" id="3218-PP1S4_33V6.1"/>
<dbReference type="RefSeq" id="XP_024399416.1">
    <property type="nucleotide sequence ID" value="XM_024543648.2"/>
</dbReference>
<dbReference type="EnsemblPlants" id="Pp3c16_20970V3.8">
    <property type="protein sequence ID" value="PAC:32986398.CDS.1"/>
    <property type="gene ID" value="Pp3c16_20970"/>
</dbReference>
<feature type="compositionally biased region" description="Acidic residues" evidence="4">
    <location>
        <begin position="43"/>
        <end position="56"/>
    </location>
</feature>
<evidence type="ECO:0000256" key="3">
    <source>
        <dbReference type="PROSITE-ProRule" id="PRU00358"/>
    </source>
</evidence>
<dbReference type="InterPro" id="IPR003105">
    <property type="entry name" value="SRA_YDG"/>
</dbReference>
<dbReference type="Gramene" id="Pp3c16_20970V3.6">
    <property type="protein sequence ID" value="PAC:32986396.CDS.1"/>
    <property type="gene ID" value="Pp3c16_20970"/>
</dbReference>
<dbReference type="RefSeq" id="XP_024399418.1">
    <property type="nucleotide sequence ID" value="XM_024543650.2"/>
</dbReference>
<dbReference type="Gramene" id="Pp3c16_20970V3.5">
    <property type="protein sequence ID" value="PAC:32986395.CDS.1"/>
    <property type="gene ID" value="Pp3c16_20970"/>
</dbReference>
<feature type="domain" description="YDG" evidence="5">
    <location>
        <begin position="193"/>
        <end position="336"/>
    </location>
</feature>
<dbReference type="EnsemblPlants" id="Pp3c16_20970V3.5">
    <property type="protein sequence ID" value="PAC:32986395.CDS.1"/>
    <property type="gene ID" value="Pp3c16_20970"/>
</dbReference>
<dbReference type="Gramene" id="Pp3c16_20970V3.7">
    <property type="protein sequence ID" value="PAC:32986397.CDS.1"/>
    <property type="gene ID" value="Pp3c16_20970"/>
</dbReference>
<dbReference type="GO" id="GO:0005634">
    <property type="term" value="C:nucleus"/>
    <property type="evidence" value="ECO:0007669"/>
    <property type="project" value="UniProtKB-SubCell"/>
</dbReference>
<dbReference type="EnsemblPlants" id="Pp3c16_20970V3.1">
    <property type="protein sequence ID" value="PAC:32986391.CDS.1"/>
    <property type="gene ID" value="Pp3c16_20970"/>
</dbReference>
<dbReference type="EnsemblPlants" id="Pp3c16_20970V3.3">
    <property type="protein sequence ID" value="PAC:32986393.CDS.1"/>
    <property type="gene ID" value="Pp3c16_20970"/>
</dbReference>
<evidence type="ECO:0000313" key="7">
    <source>
        <dbReference type="EnsemblPlants" id="PAC:32986391.CDS.1"/>
    </source>
</evidence>
<dbReference type="Proteomes" id="UP000006727">
    <property type="component" value="Chromosome 16"/>
</dbReference>
<dbReference type="GeneID" id="112293801"/>
<dbReference type="Pfam" id="PF02182">
    <property type="entry name" value="SAD_SRA"/>
    <property type="match status" value="1"/>
</dbReference>
<dbReference type="InterPro" id="IPR015947">
    <property type="entry name" value="PUA-like_sf"/>
</dbReference>
<dbReference type="Gramene" id="Pp3c16_20970V3.1">
    <property type="protein sequence ID" value="PAC:32986391.CDS.1"/>
    <property type="gene ID" value="Pp3c16_20970"/>
</dbReference>
<feature type="compositionally biased region" description="Low complexity" evidence="4">
    <location>
        <begin position="109"/>
        <end position="121"/>
    </location>
</feature>
<keyword evidence="2 3" id="KW-0539">Nucleus</keyword>